<comment type="caution">
    <text evidence="18">Lacks conserved residue(s) required for the propagation of feature annotation.</text>
</comment>
<dbReference type="PROSITE" id="PS01050">
    <property type="entry name" value="YJEF_C_2"/>
    <property type="match status" value="1"/>
</dbReference>
<comment type="catalytic activity">
    <reaction evidence="1 18 19">
        <text>(6R)-NADHX = (6S)-NADHX</text>
        <dbReference type="Rhea" id="RHEA:32215"/>
        <dbReference type="ChEBI" id="CHEBI:64074"/>
        <dbReference type="ChEBI" id="CHEBI:64075"/>
        <dbReference type="EC" id="5.1.99.6"/>
    </reaction>
</comment>
<evidence type="ECO:0000256" key="18">
    <source>
        <dbReference type="HAMAP-Rule" id="MF_01966"/>
    </source>
</evidence>
<evidence type="ECO:0000256" key="5">
    <source>
        <dbReference type="ARBA" id="ARBA00022723"/>
    </source>
</evidence>
<accession>A0A2A2GHD8</accession>
<dbReference type="AlphaFoldDB" id="A0A2A2GHD8"/>
<evidence type="ECO:0000256" key="3">
    <source>
        <dbReference type="ARBA" id="ARBA00006001"/>
    </source>
</evidence>
<dbReference type="InterPro" id="IPR017953">
    <property type="entry name" value="Carbohydrate_kinase_pred_CS"/>
</dbReference>
<feature type="binding site" evidence="17">
    <location>
        <position position="500"/>
    </location>
    <ligand>
        <name>(6S)-NADPHX</name>
        <dbReference type="ChEBI" id="CHEBI:64076"/>
    </ligand>
</feature>
<comment type="function">
    <text evidence="17">Catalyzes the dehydration of the S-form of NAD(P)HX at the expense of ADP, which is converted to AMP. Together with NAD(P)HX epimerase, which catalyzes the epimerization of the S- and R-forms, the enzyme allows the repair of both epimers of NAD(P)HX, a damaged form of NAD(P)H that is a result of enzymatic or heat-dependent hydration.</text>
</comment>
<keyword evidence="5 18" id="KW-0479">Metal-binding</keyword>
<comment type="function">
    <text evidence="14 19">Bifunctional enzyme that catalyzes the epimerization of the S- and R-forms of NAD(P)HX and the dehydration of the S-form of NAD(P)HX at the expense of ADP, which is converted to AMP. This allows the repair of both epimers of NAD(P)HX, a damaged form of NAD(P)H that is a result of enzymatic or heat-dependent hydration.</text>
</comment>
<dbReference type="GO" id="GO:0052856">
    <property type="term" value="F:NAD(P)HX epimerase activity"/>
    <property type="evidence" value="ECO:0007669"/>
    <property type="project" value="UniProtKB-UniRule"/>
</dbReference>
<evidence type="ECO:0000256" key="2">
    <source>
        <dbReference type="ARBA" id="ARBA00000909"/>
    </source>
</evidence>
<comment type="function">
    <text evidence="18">Catalyzes the epimerization of the S- and R-forms of NAD(P)HX, a damaged form of NAD(P)H that is a result of enzymatic or heat-dependent hydration. This is a prerequisite for the S-specific NAD(P)H-hydrate dehydratase to allow the repair of both epimers of NAD(P)HX.</text>
</comment>
<evidence type="ECO:0000256" key="19">
    <source>
        <dbReference type="PIRNR" id="PIRNR017184"/>
    </source>
</evidence>
<keyword evidence="11 18" id="KW-0413">Isomerase</keyword>
<feature type="binding site" evidence="17">
    <location>
        <position position="284"/>
    </location>
    <ligand>
        <name>(6S)-NADPHX</name>
        <dbReference type="ChEBI" id="CHEBI:64076"/>
    </ligand>
</feature>
<evidence type="ECO:0000256" key="17">
    <source>
        <dbReference type="HAMAP-Rule" id="MF_01965"/>
    </source>
</evidence>
<feature type="binding site" evidence="18">
    <location>
        <begin position="127"/>
        <end position="133"/>
    </location>
    <ligand>
        <name>(6S)-NADPHX</name>
        <dbReference type="ChEBI" id="CHEBI:64076"/>
    </ligand>
</feature>
<dbReference type="Gene3D" id="3.40.1190.20">
    <property type="match status" value="1"/>
</dbReference>
<evidence type="ECO:0000256" key="12">
    <source>
        <dbReference type="ARBA" id="ARBA00023239"/>
    </source>
</evidence>
<feature type="domain" description="YjeF C-terminal" evidence="20">
    <location>
        <begin position="249"/>
        <end position="554"/>
    </location>
</feature>
<dbReference type="Pfam" id="PF01256">
    <property type="entry name" value="Carb_kinase"/>
    <property type="match status" value="1"/>
</dbReference>
<evidence type="ECO:0000256" key="8">
    <source>
        <dbReference type="ARBA" id="ARBA00022857"/>
    </source>
</evidence>
<gene>
    <name evidence="18" type="primary">nnrE</name>
    <name evidence="17" type="synonym">nnrD</name>
    <name evidence="22" type="ORF">CK240_12940</name>
</gene>
<proteinExistence type="inferred from homology"/>
<dbReference type="Pfam" id="PF03853">
    <property type="entry name" value="YjeF_N"/>
    <property type="match status" value="1"/>
</dbReference>
<sequence length="556" mass="57463">MGWTEVLTTAEMRGLETAAMAGGAVTGLDLMERAGAAVAGAIRLRWPKAGRVTVLCGPGNNGGDGYVVARHLAQAGWQVRVLGMDNAPGPDAAVMKRRWAALGGIEPLTAAALGKEAGDLVVDAIFGTGMTRPLDREMALVSRWMGGWTPVRTVTPPPVVAVDAVSGLCLDSGAWLGGVRGEPGGSLPRAALTVTFHAPKAGHLLELGPVLGGELVVADIGLQTTPFRDAEGQIWSERTLAVMVPPRHLRQDRGLHPLGKRAGSHKFDHGHALIVAGTAGQGGAARLSARAALRAGAGLVTLAPPADAMAEHFGPPDALMRRALDDAAALARLLGDDRLRAVCLGPGCGTGRAADLLEPLLASGRPAVLDADALTALARRPAGFEGLHKGCVLTPHMGEFRRLFPDLAARLDPPPRPPARPPSPEQEIAWTIALQTWRQALADMRGPLYSRLDAAREAAARSGAVVLLKGPDTVIAAPDGQARIHSAFDVPWLATAGAGDVLAGIIAGLLARGFPSLVAAATGAFLHAAAARRFGPGLIADDLPEQLPGVFRDLGL</sequence>
<comment type="caution">
    <text evidence="22">The sequence shown here is derived from an EMBL/GenBank/DDBJ whole genome shotgun (WGS) entry which is preliminary data.</text>
</comment>
<keyword evidence="10 17" id="KW-0520">NAD</keyword>
<dbReference type="RefSeq" id="WP_095640751.1">
    <property type="nucleotide sequence ID" value="NZ_NSJZ01000012.1"/>
</dbReference>
<keyword evidence="23" id="KW-1185">Reference proteome</keyword>
<feature type="binding site" evidence="18">
    <location>
        <begin position="60"/>
        <end position="64"/>
    </location>
    <ligand>
        <name>(6S)-NADPHX</name>
        <dbReference type="ChEBI" id="CHEBI:64076"/>
    </ligand>
</feature>
<dbReference type="GO" id="GO:0046496">
    <property type="term" value="P:nicotinamide nucleotide metabolic process"/>
    <property type="evidence" value="ECO:0007669"/>
    <property type="project" value="UniProtKB-UniRule"/>
</dbReference>
<feature type="binding site" evidence="18">
    <location>
        <position position="163"/>
    </location>
    <ligand>
        <name>(6S)-NADPHX</name>
        <dbReference type="ChEBI" id="CHEBI:64076"/>
    </ligand>
</feature>
<evidence type="ECO:0000256" key="15">
    <source>
        <dbReference type="ARBA" id="ARBA00048238"/>
    </source>
</evidence>
<dbReference type="PANTHER" id="PTHR12592">
    <property type="entry name" value="ATP-DEPENDENT (S)-NAD(P)H-HYDRATE DEHYDRATASE FAMILY MEMBER"/>
    <property type="match status" value="1"/>
</dbReference>
<keyword evidence="8 17" id="KW-0521">NADP</keyword>
<feature type="binding site" evidence="17">
    <location>
        <position position="347"/>
    </location>
    <ligand>
        <name>(6S)-NADPHX</name>
        <dbReference type="ChEBI" id="CHEBI:64076"/>
    </ligand>
</feature>
<dbReference type="PANTHER" id="PTHR12592:SF0">
    <property type="entry name" value="ATP-DEPENDENT (S)-NAD(P)H-HYDRATE DEHYDRATASE"/>
    <property type="match status" value="1"/>
</dbReference>
<feature type="binding site" evidence="18">
    <location>
        <position position="61"/>
    </location>
    <ligand>
        <name>K(+)</name>
        <dbReference type="ChEBI" id="CHEBI:29103"/>
    </ligand>
</feature>
<dbReference type="InterPro" id="IPR030677">
    <property type="entry name" value="Nnr"/>
</dbReference>
<dbReference type="CDD" id="cd01171">
    <property type="entry name" value="YXKO-related"/>
    <property type="match status" value="1"/>
</dbReference>
<dbReference type="InterPro" id="IPR036652">
    <property type="entry name" value="YjeF_N_dom_sf"/>
</dbReference>
<dbReference type="SUPFAM" id="SSF53613">
    <property type="entry name" value="Ribokinase-like"/>
    <property type="match status" value="1"/>
</dbReference>
<dbReference type="PROSITE" id="PS51385">
    <property type="entry name" value="YJEF_N"/>
    <property type="match status" value="1"/>
</dbReference>
<evidence type="ECO:0000256" key="7">
    <source>
        <dbReference type="ARBA" id="ARBA00022840"/>
    </source>
</evidence>
<dbReference type="HAMAP" id="MF_01966">
    <property type="entry name" value="NADHX_epimerase"/>
    <property type="match status" value="1"/>
</dbReference>
<evidence type="ECO:0000256" key="10">
    <source>
        <dbReference type="ARBA" id="ARBA00023027"/>
    </source>
</evidence>
<evidence type="ECO:0000256" key="4">
    <source>
        <dbReference type="ARBA" id="ARBA00009524"/>
    </source>
</evidence>
<evidence type="ECO:0000259" key="20">
    <source>
        <dbReference type="PROSITE" id="PS51383"/>
    </source>
</evidence>
<keyword evidence="6 17" id="KW-0547">Nucleotide-binding</keyword>
<feature type="binding site" evidence="17">
    <location>
        <begin position="469"/>
        <end position="473"/>
    </location>
    <ligand>
        <name>AMP</name>
        <dbReference type="ChEBI" id="CHEBI:456215"/>
    </ligand>
</feature>
<comment type="similarity">
    <text evidence="18">Belongs to the NnrE/AIBP family.</text>
</comment>
<dbReference type="InterPro" id="IPR000631">
    <property type="entry name" value="CARKD"/>
</dbReference>
<dbReference type="GO" id="GO:0046872">
    <property type="term" value="F:metal ion binding"/>
    <property type="evidence" value="ECO:0007669"/>
    <property type="project" value="UniProtKB-UniRule"/>
</dbReference>
<comment type="cofactor">
    <cofactor evidence="18 19">
        <name>K(+)</name>
        <dbReference type="ChEBI" id="CHEBI:29103"/>
    </cofactor>
    <text evidence="18 19">Binds 1 potassium ion per subunit.</text>
</comment>
<dbReference type="NCBIfam" id="TIGR00197">
    <property type="entry name" value="yjeF_nterm"/>
    <property type="match status" value="1"/>
</dbReference>
<evidence type="ECO:0000256" key="1">
    <source>
        <dbReference type="ARBA" id="ARBA00000013"/>
    </source>
</evidence>
<feature type="domain" description="YjeF N-terminal" evidence="21">
    <location>
        <begin position="12"/>
        <end position="228"/>
    </location>
</feature>
<feature type="binding site" evidence="18">
    <location>
        <position position="123"/>
    </location>
    <ligand>
        <name>K(+)</name>
        <dbReference type="ChEBI" id="CHEBI:29103"/>
    </ligand>
</feature>
<keyword evidence="9 18" id="KW-0630">Potassium</keyword>
<comment type="catalytic activity">
    <reaction evidence="16 17 19">
        <text>(6S)-NADPHX + ADP = AMP + phosphate + NADPH + H(+)</text>
        <dbReference type="Rhea" id="RHEA:32235"/>
        <dbReference type="ChEBI" id="CHEBI:15378"/>
        <dbReference type="ChEBI" id="CHEBI:43474"/>
        <dbReference type="ChEBI" id="CHEBI:57783"/>
        <dbReference type="ChEBI" id="CHEBI:64076"/>
        <dbReference type="ChEBI" id="CHEBI:456215"/>
        <dbReference type="ChEBI" id="CHEBI:456216"/>
        <dbReference type="EC" id="4.2.1.136"/>
    </reaction>
</comment>
<dbReference type="PIRSF" id="PIRSF017184">
    <property type="entry name" value="Nnr"/>
    <property type="match status" value="1"/>
</dbReference>
<reference evidence="22 23" key="1">
    <citation type="submission" date="2017-09" db="EMBL/GenBank/DDBJ databases">
        <title>Paracoccus alkalisoli sp. nov., isolated from saline alkaline soil.</title>
        <authorList>
            <person name="Dong X."/>
            <person name="Zhang G."/>
        </authorList>
    </citation>
    <scope>NUCLEOTIDE SEQUENCE [LARGE SCALE GENOMIC DNA]</scope>
    <source>
        <strain evidence="22 23">WN007</strain>
    </source>
</reference>
<dbReference type="PROSITE" id="PS51383">
    <property type="entry name" value="YJEF_C_3"/>
    <property type="match status" value="1"/>
</dbReference>
<dbReference type="SUPFAM" id="SSF64153">
    <property type="entry name" value="YjeF N-terminal domain-like"/>
    <property type="match status" value="1"/>
</dbReference>
<dbReference type="GO" id="GO:0110051">
    <property type="term" value="P:metabolite repair"/>
    <property type="evidence" value="ECO:0007669"/>
    <property type="project" value="TreeGrafter"/>
</dbReference>
<evidence type="ECO:0000313" key="23">
    <source>
        <dbReference type="Proteomes" id="UP000218023"/>
    </source>
</evidence>
<keyword evidence="13" id="KW-0511">Multifunctional enzyme</keyword>
<dbReference type="EC" id="5.1.99.6" evidence="19"/>
<comment type="cofactor">
    <cofactor evidence="17">
        <name>Mg(2+)</name>
        <dbReference type="ChEBI" id="CHEBI:18420"/>
    </cofactor>
</comment>
<dbReference type="EMBL" id="NSJZ01000012">
    <property type="protein sequence ID" value="PAU96620.1"/>
    <property type="molecule type" value="Genomic_DNA"/>
</dbReference>
<feature type="binding site" evidence="17">
    <location>
        <position position="396"/>
    </location>
    <ligand>
        <name>(6S)-NADPHX</name>
        <dbReference type="ChEBI" id="CHEBI:64076"/>
    </ligand>
</feature>
<feature type="binding site" evidence="17">
    <location>
        <position position="499"/>
    </location>
    <ligand>
        <name>AMP</name>
        <dbReference type="ChEBI" id="CHEBI:456215"/>
    </ligand>
</feature>
<dbReference type="OrthoDB" id="9806925at2"/>
<dbReference type="InterPro" id="IPR029056">
    <property type="entry name" value="Ribokinase-like"/>
</dbReference>
<dbReference type="EC" id="4.2.1.136" evidence="19"/>
<keyword evidence="12 17" id="KW-0456">Lyase</keyword>
<evidence type="ECO:0000256" key="11">
    <source>
        <dbReference type="ARBA" id="ARBA00023235"/>
    </source>
</evidence>
<dbReference type="GO" id="GO:0052855">
    <property type="term" value="F:ADP-dependent NAD(P)H-hydrate dehydratase activity"/>
    <property type="evidence" value="ECO:0007669"/>
    <property type="project" value="UniProtKB-UniRule"/>
</dbReference>
<organism evidence="22 23">
    <name type="scientific">Paracoccus salipaludis</name>
    <dbReference type="NCBI Taxonomy" id="2032623"/>
    <lineage>
        <taxon>Bacteria</taxon>
        <taxon>Pseudomonadati</taxon>
        <taxon>Pseudomonadota</taxon>
        <taxon>Alphaproteobacteria</taxon>
        <taxon>Rhodobacterales</taxon>
        <taxon>Paracoccaceae</taxon>
        <taxon>Paracoccus</taxon>
    </lineage>
</organism>
<comment type="similarity">
    <text evidence="3 19">In the N-terminal section; belongs to the NnrE/AIBP family.</text>
</comment>
<evidence type="ECO:0000256" key="9">
    <source>
        <dbReference type="ARBA" id="ARBA00022958"/>
    </source>
</evidence>
<comment type="catalytic activity">
    <reaction evidence="2 18 19">
        <text>(6R)-NADPHX = (6S)-NADPHX</text>
        <dbReference type="Rhea" id="RHEA:32227"/>
        <dbReference type="ChEBI" id="CHEBI:64076"/>
        <dbReference type="ChEBI" id="CHEBI:64077"/>
        <dbReference type="EC" id="5.1.99.6"/>
    </reaction>
</comment>
<comment type="similarity">
    <text evidence="17">Belongs to the NnrD/CARKD family.</text>
</comment>
<evidence type="ECO:0000256" key="16">
    <source>
        <dbReference type="ARBA" id="ARBA00049209"/>
    </source>
</evidence>
<dbReference type="InterPro" id="IPR004443">
    <property type="entry name" value="YjeF_N_dom"/>
</dbReference>
<dbReference type="GO" id="GO:0005524">
    <property type="term" value="F:ATP binding"/>
    <property type="evidence" value="ECO:0007669"/>
    <property type="project" value="UniProtKB-UniRule"/>
</dbReference>
<dbReference type="Gene3D" id="3.40.50.10260">
    <property type="entry name" value="YjeF N-terminal domain"/>
    <property type="match status" value="1"/>
</dbReference>
<protein>
    <recommendedName>
        <fullName evidence="19">Bifunctional NAD(P)H-hydrate repair enzyme</fullName>
    </recommendedName>
    <alternativeName>
        <fullName evidence="19">Nicotinamide nucleotide repair protein</fullName>
    </alternativeName>
    <domain>
        <recommendedName>
            <fullName evidence="19">ADP-dependent (S)-NAD(P)H-hydrate dehydratase</fullName>
            <ecNumber evidence="19">4.2.1.136</ecNumber>
        </recommendedName>
        <alternativeName>
            <fullName evidence="19">ADP-dependent NAD(P)HX dehydratase</fullName>
        </alternativeName>
    </domain>
    <domain>
        <recommendedName>
            <fullName evidence="19">NAD(P)H-hydrate epimerase</fullName>
            <ecNumber evidence="19">5.1.99.6</ecNumber>
        </recommendedName>
    </domain>
</protein>
<comment type="catalytic activity">
    <reaction evidence="15 17 19">
        <text>(6S)-NADHX + ADP = AMP + phosphate + NADH + H(+)</text>
        <dbReference type="Rhea" id="RHEA:32223"/>
        <dbReference type="ChEBI" id="CHEBI:15378"/>
        <dbReference type="ChEBI" id="CHEBI:43474"/>
        <dbReference type="ChEBI" id="CHEBI:57945"/>
        <dbReference type="ChEBI" id="CHEBI:64074"/>
        <dbReference type="ChEBI" id="CHEBI:456215"/>
        <dbReference type="ChEBI" id="CHEBI:456216"/>
        <dbReference type="EC" id="4.2.1.136"/>
    </reaction>
</comment>
<evidence type="ECO:0000256" key="14">
    <source>
        <dbReference type="ARBA" id="ARBA00025153"/>
    </source>
</evidence>
<evidence type="ECO:0000256" key="6">
    <source>
        <dbReference type="ARBA" id="ARBA00022741"/>
    </source>
</evidence>
<dbReference type="Proteomes" id="UP000218023">
    <property type="component" value="Unassembled WGS sequence"/>
</dbReference>
<name>A0A2A2GHD8_9RHOB</name>
<keyword evidence="7 17" id="KW-0067">ATP-binding</keyword>
<comment type="subunit">
    <text evidence="17">Homotetramer.</text>
</comment>
<comment type="similarity">
    <text evidence="4 19">In the C-terminal section; belongs to the NnrD/CARKD family.</text>
</comment>
<evidence type="ECO:0000313" key="22">
    <source>
        <dbReference type="EMBL" id="PAU96620.1"/>
    </source>
</evidence>
<evidence type="ECO:0000259" key="21">
    <source>
        <dbReference type="PROSITE" id="PS51385"/>
    </source>
</evidence>
<feature type="binding site" evidence="18">
    <location>
        <position position="166"/>
    </location>
    <ligand>
        <name>K(+)</name>
        <dbReference type="ChEBI" id="CHEBI:29103"/>
    </ligand>
</feature>
<dbReference type="HAMAP" id="MF_01965">
    <property type="entry name" value="NADHX_dehydratase"/>
    <property type="match status" value="1"/>
</dbReference>
<evidence type="ECO:0000256" key="13">
    <source>
        <dbReference type="ARBA" id="ARBA00023268"/>
    </source>
</evidence>